<dbReference type="EMBL" id="JAKLMC020000040">
    <property type="protein sequence ID" value="KAK5948992.1"/>
    <property type="molecule type" value="Genomic_DNA"/>
</dbReference>
<dbReference type="AlphaFoldDB" id="A0AAN8I1H0"/>
<dbReference type="PANTHER" id="PTHR44169:SF6">
    <property type="entry name" value="NADPH-DEPENDENT 1-ACYLDIHYDROXYACETONE PHOSPHATE REDUCTASE"/>
    <property type="match status" value="1"/>
</dbReference>
<protein>
    <submittedName>
        <fullName evidence="5">Uncharacterized protein</fullName>
    </submittedName>
</protein>
<sequence>MSADKKVALITGCSSGGLGAALAIALHKAGYRVIATARNTSKLEETRAAGIEDLEVDVLSPASISTCVRNLEALTGRLDLLINNAGAGYNMPVVDVDIEEARKVFDLNVFSLIGVTRAFLPMLMKSKDARVVNNISIAAHVGLPITGMYSSSKAAANMMIETLRLELAPFGIRVIALMTGSVQSNFSNNIPSRKSEAKTELPEASIYRVVPGGLKMMTDPEPLVMKDAMDARTWAGQVVDDLSKLNPPHQIWRGANVNVARLACHFPVGMFDKQLKQTARLDELETALRDSK</sequence>
<evidence type="ECO:0000256" key="3">
    <source>
        <dbReference type="ARBA" id="ARBA00023002"/>
    </source>
</evidence>
<keyword evidence="3" id="KW-0560">Oxidoreductase</keyword>
<comment type="similarity">
    <text evidence="1 4">Belongs to the short-chain dehydrogenases/reductases (SDR) family.</text>
</comment>
<reference evidence="5 6" key="1">
    <citation type="submission" date="2022-12" db="EMBL/GenBank/DDBJ databases">
        <title>Genomic features and morphological characterization of a novel Knufia sp. strain isolated from spacecraft assembly facility.</title>
        <authorList>
            <person name="Teixeira M."/>
            <person name="Chander A.M."/>
            <person name="Stajich J.E."/>
            <person name="Venkateswaran K."/>
        </authorList>
    </citation>
    <scope>NUCLEOTIDE SEQUENCE [LARGE SCALE GENOMIC DNA]</scope>
    <source>
        <strain evidence="5 6">FJI-L2-BK-P2</strain>
    </source>
</reference>
<dbReference type="Gene3D" id="3.40.50.720">
    <property type="entry name" value="NAD(P)-binding Rossmann-like Domain"/>
    <property type="match status" value="1"/>
</dbReference>
<keyword evidence="6" id="KW-1185">Reference proteome</keyword>
<dbReference type="GO" id="GO:0005811">
    <property type="term" value="C:lipid droplet"/>
    <property type="evidence" value="ECO:0007669"/>
    <property type="project" value="TreeGrafter"/>
</dbReference>
<dbReference type="GO" id="GO:0004806">
    <property type="term" value="F:triacylglycerol lipase activity"/>
    <property type="evidence" value="ECO:0007669"/>
    <property type="project" value="TreeGrafter"/>
</dbReference>
<comment type="caution">
    <text evidence="5">The sequence shown here is derived from an EMBL/GenBank/DDBJ whole genome shotgun (WGS) entry which is preliminary data.</text>
</comment>
<accession>A0AAN8I1H0</accession>
<dbReference type="GO" id="GO:0005783">
    <property type="term" value="C:endoplasmic reticulum"/>
    <property type="evidence" value="ECO:0007669"/>
    <property type="project" value="TreeGrafter"/>
</dbReference>
<gene>
    <name evidence="5" type="ORF">OHC33_009913</name>
</gene>
<proteinExistence type="inferred from homology"/>
<dbReference type="CDD" id="cd05374">
    <property type="entry name" value="17beta-HSD-like_SDR_c"/>
    <property type="match status" value="1"/>
</dbReference>
<name>A0AAN8I1H0_9EURO</name>
<dbReference type="GO" id="GO:0000140">
    <property type="term" value="F:acylglycerone-phosphate reductase (NADP+) activity"/>
    <property type="evidence" value="ECO:0007669"/>
    <property type="project" value="TreeGrafter"/>
</dbReference>
<dbReference type="PANTHER" id="PTHR44169">
    <property type="entry name" value="NADPH-DEPENDENT 1-ACYLDIHYDROXYACETONE PHOSPHATE REDUCTASE"/>
    <property type="match status" value="1"/>
</dbReference>
<dbReference type="PRINTS" id="PR00081">
    <property type="entry name" value="GDHRDH"/>
</dbReference>
<dbReference type="Pfam" id="PF00106">
    <property type="entry name" value="adh_short"/>
    <property type="match status" value="1"/>
</dbReference>
<dbReference type="PROSITE" id="PS00061">
    <property type="entry name" value="ADH_SHORT"/>
    <property type="match status" value="1"/>
</dbReference>
<keyword evidence="2" id="KW-0521">NADP</keyword>
<evidence type="ECO:0000256" key="2">
    <source>
        <dbReference type="ARBA" id="ARBA00022857"/>
    </source>
</evidence>
<dbReference type="InterPro" id="IPR002347">
    <property type="entry name" value="SDR_fam"/>
</dbReference>
<dbReference type="GO" id="GO:0006654">
    <property type="term" value="P:phosphatidic acid biosynthetic process"/>
    <property type="evidence" value="ECO:0007669"/>
    <property type="project" value="TreeGrafter"/>
</dbReference>
<evidence type="ECO:0000256" key="1">
    <source>
        <dbReference type="ARBA" id="ARBA00006484"/>
    </source>
</evidence>
<evidence type="ECO:0000313" key="6">
    <source>
        <dbReference type="Proteomes" id="UP001316803"/>
    </source>
</evidence>
<evidence type="ECO:0000313" key="5">
    <source>
        <dbReference type="EMBL" id="KAK5948992.1"/>
    </source>
</evidence>
<dbReference type="PRINTS" id="PR00080">
    <property type="entry name" value="SDRFAMILY"/>
</dbReference>
<dbReference type="InterPro" id="IPR036291">
    <property type="entry name" value="NAD(P)-bd_dom_sf"/>
</dbReference>
<dbReference type="Proteomes" id="UP001316803">
    <property type="component" value="Unassembled WGS sequence"/>
</dbReference>
<organism evidence="5 6">
    <name type="scientific">Knufia fluminis</name>
    <dbReference type="NCBI Taxonomy" id="191047"/>
    <lineage>
        <taxon>Eukaryota</taxon>
        <taxon>Fungi</taxon>
        <taxon>Dikarya</taxon>
        <taxon>Ascomycota</taxon>
        <taxon>Pezizomycotina</taxon>
        <taxon>Eurotiomycetes</taxon>
        <taxon>Chaetothyriomycetidae</taxon>
        <taxon>Chaetothyriales</taxon>
        <taxon>Trichomeriaceae</taxon>
        <taxon>Knufia</taxon>
    </lineage>
</organism>
<dbReference type="GO" id="GO:0019433">
    <property type="term" value="P:triglyceride catabolic process"/>
    <property type="evidence" value="ECO:0007669"/>
    <property type="project" value="TreeGrafter"/>
</dbReference>
<dbReference type="InterPro" id="IPR020904">
    <property type="entry name" value="Sc_DH/Rdtase_CS"/>
</dbReference>
<dbReference type="SUPFAM" id="SSF51735">
    <property type="entry name" value="NAD(P)-binding Rossmann-fold domains"/>
    <property type="match status" value="1"/>
</dbReference>
<evidence type="ECO:0000256" key="4">
    <source>
        <dbReference type="RuleBase" id="RU000363"/>
    </source>
</evidence>